<dbReference type="Gene3D" id="3.40.50.1820">
    <property type="entry name" value="alpha/beta hydrolase"/>
    <property type="match status" value="1"/>
</dbReference>
<proteinExistence type="predicted"/>
<protein>
    <submittedName>
        <fullName evidence="1">Uncharacterized protein</fullName>
    </submittedName>
</protein>
<dbReference type="SUPFAM" id="SSF53474">
    <property type="entry name" value="alpha/beta-Hydrolases"/>
    <property type="match status" value="1"/>
</dbReference>
<reference evidence="2" key="1">
    <citation type="submission" date="2018-06" db="EMBL/GenBank/DDBJ databases">
        <authorList>
            <person name="Khan S.A."/>
        </authorList>
    </citation>
    <scope>NUCLEOTIDE SEQUENCE [LARGE SCALE GENOMIC DNA]</scope>
    <source>
        <strain evidence="2">DB-1506</strain>
    </source>
</reference>
<organism evidence="1 2">
    <name type="scientific">Roseicella frigidaeris</name>
    <dbReference type="NCBI Taxonomy" id="2230885"/>
    <lineage>
        <taxon>Bacteria</taxon>
        <taxon>Pseudomonadati</taxon>
        <taxon>Pseudomonadota</taxon>
        <taxon>Alphaproteobacteria</taxon>
        <taxon>Acetobacterales</taxon>
        <taxon>Roseomonadaceae</taxon>
        <taxon>Roseicella</taxon>
    </lineage>
</organism>
<evidence type="ECO:0000313" key="2">
    <source>
        <dbReference type="Proteomes" id="UP000249065"/>
    </source>
</evidence>
<evidence type="ECO:0000313" key="1">
    <source>
        <dbReference type="EMBL" id="RAI58224.1"/>
    </source>
</evidence>
<comment type="caution">
    <text evidence="1">The sequence shown here is derived from an EMBL/GenBank/DDBJ whole genome shotgun (WGS) entry which is preliminary data.</text>
</comment>
<dbReference type="InterPro" id="IPR029058">
    <property type="entry name" value="AB_hydrolase_fold"/>
</dbReference>
<dbReference type="EMBL" id="QLIX01000010">
    <property type="protein sequence ID" value="RAI58224.1"/>
    <property type="molecule type" value="Genomic_DNA"/>
</dbReference>
<accession>A0A327M7E1</accession>
<dbReference type="Proteomes" id="UP000249065">
    <property type="component" value="Unassembled WGS sequence"/>
</dbReference>
<keyword evidence="2" id="KW-1185">Reference proteome</keyword>
<dbReference type="AlphaFoldDB" id="A0A327M7E1"/>
<dbReference type="Pfam" id="PF26363">
    <property type="entry name" value="Phospholipase-like"/>
    <property type="match status" value="1"/>
</dbReference>
<dbReference type="OrthoDB" id="9816424at2"/>
<gene>
    <name evidence="1" type="ORF">DOO78_14475</name>
</gene>
<sequence>MGPPPRGETPRMTPTADALLAQLSLDAYSDAPVALPDGFTALDPSNFNMALAPGETFSEGIFHSGNAAALLSVGWVEGLATIVVAFRGSDDTTDSLQDLNGINAAYPAFSSLIAAVDTASEAWGAPVIVTGHSLGGAMAQLYMESHPNVAGEPGHAAVTFGSPGAVLAEGTDERITNYVIADDPAVVLGAHRAEIGELLRASPELADLAATQIAEELPGISKEQALASLPNLTVNYDNHGQIVLLPTADGGLDPESALAGLVKLDASRHDVDLYQAELPGATEPGGSVIIPEGPTTDPTLHAIFDGSGWDPDASRGVTEDLLRTWAEDRLGTLPAEVTDALDQIGSRLNDIGQDLQLV</sequence>
<name>A0A327M7E1_9PROT</name>